<feature type="transmembrane region" description="Helical" evidence="8">
    <location>
        <begin position="198"/>
        <end position="216"/>
    </location>
</feature>
<evidence type="ECO:0000256" key="5">
    <source>
        <dbReference type="ARBA" id="ARBA00022692"/>
    </source>
</evidence>
<evidence type="ECO:0000256" key="1">
    <source>
        <dbReference type="ARBA" id="ARBA00004651"/>
    </source>
</evidence>
<comment type="similarity">
    <text evidence="2 8">Belongs to the 4-toluene sulfonate uptake permease (TSUP) (TC 2.A.102) family.</text>
</comment>
<evidence type="ECO:0000313" key="10">
    <source>
        <dbReference type="Proteomes" id="UP000050996"/>
    </source>
</evidence>
<dbReference type="AlphaFoldDB" id="A0A0Q3QKS5"/>
<dbReference type="Proteomes" id="UP000050996">
    <property type="component" value="Unassembled WGS sequence"/>
</dbReference>
<keyword evidence="5 8" id="KW-0812">Transmembrane</keyword>
<keyword evidence="3" id="KW-0813">Transport</keyword>
<feature type="transmembrane region" description="Helical" evidence="8">
    <location>
        <begin position="222"/>
        <end position="243"/>
    </location>
</feature>
<dbReference type="PATRIC" id="fig|1637975.4.peg.892"/>
<evidence type="ECO:0000256" key="6">
    <source>
        <dbReference type="ARBA" id="ARBA00022989"/>
    </source>
</evidence>
<feature type="transmembrane region" description="Helical" evidence="8">
    <location>
        <begin position="71"/>
        <end position="89"/>
    </location>
</feature>
<evidence type="ECO:0000256" key="4">
    <source>
        <dbReference type="ARBA" id="ARBA00022475"/>
    </source>
</evidence>
<dbReference type="InterPro" id="IPR002781">
    <property type="entry name" value="TM_pro_TauE-like"/>
</dbReference>
<keyword evidence="4 8" id="KW-1003">Cell membrane</keyword>
<feature type="transmembrane region" description="Helical" evidence="8">
    <location>
        <begin position="120"/>
        <end position="137"/>
    </location>
</feature>
<evidence type="ECO:0000256" key="2">
    <source>
        <dbReference type="ARBA" id="ARBA00009142"/>
    </source>
</evidence>
<dbReference type="GO" id="GO:0005886">
    <property type="term" value="C:plasma membrane"/>
    <property type="evidence" value="ECO:0007669"/>
    <property type="project" value="UniProtKB-SubCell"/>
</dbReference>
<gene>
    <name evidence="9" type="ORF">AN957_06030</name>
</gene>
<sequence length="271" mass="29608">MKKQIIILLLLILALYLVSASSLNYHLIILFFIGIISSFIGTLAGGGGLITLPAMMLTGIPIQTSIATNKFSSGIAAFSSVFYLIQLKQLSIKTIIQNLFVAFLGGVGGALITTHLSEKNMNMIAIILLFFALVVTLKNKGWIETAQGAHHESTKRIWTYFVIFSIAAYDGGFGPGSSTFSILYYMKKEQTYLKAVQLTRVLIFGSCAGAFIIFYQTGFIQWSYALAMAIGSIIGSQLGILVLPKVSLKIAKSLLITIMFFLIVQMAYKIL</sequence>
<dbReference type="EMBL" id="LJIX01000006">
    <property type="protein sequence ID" value="KQL18192.1"/>
    <property type="molecule type" value="Genomic_DNA"/>
</dbReference>
<evidence type="ECO:0000256" key="3">
    <source>
        <dbReference type="ARBA" id="ARBA00022448"/>
    </source>
</evidence>
<dbReference type="STRING" id="1637975.AN957_06030"/>
<dbReference type="Pfam" id="PF01925">
    <property type="entry name" value="TauE"/>
    <property type="match status" value="1"/>
</dbReference>
<reference evidence="9 10" key="1">
    <citation type="submission" date="2015-09" db="EMBL/GenBank/DDBJ databases">
        <title>Genome sequencing project for genomic taxonomy and phylogenomics of Bacillus-like bacteria.</title>
        <authorList>
            <person name="Liu B."/>
            <person name="Wang J."/>
            <person name="Zhu Y."/>
            <person name="Liu G."/>
            <person name="Chen Q."/>
            <person name="Chen Z."/>
            <person name="Lan J."/>
            <person name="Che J."/>
            <person name="Ge C."/>
            <person name="Shi H."/>
            <person name="Pan Z."/>
            <person name="Liu X."/>
        </authorList>
    </citation>
    <scope>NUCLEOTIDE SEQUENCE [LARGE SCALE GENOMIC DNA]</scope>
    <source>
        <strain evidence="9 10">FJAT-18043</strain>
    </source>
</reference>
<accession>A0A0Q3QKS5</accession>
<organism evidence="9 10">
    <name type="scientific">Cytobacillus solani</name>
    <dbReference type="NCBI Taxonomy" id="1637975"/>
    <lineage>
        <taxon>Bacteria</taxon>
        <taxon>Bacillati</taxon>
        <taxon>Bacillota</taxon>
        <taxon>Bacilli</taxon>
        <taxon>Bacillales</taxon>
        <taxon>Bacillaceae</taxon>
        <taxon>Cytobacillus</taxon>
    </lineage>
</organism>
<comment type="subcellular location">
    <subcellularLocation>
        <location evidence="1 8">Cell membrane</location>
        <topology evidence="1 8">Multi-pass membrane protein</topology>
    </subcellularLocation>
</comment>
<dbReference type="InterPro" id="IPR052017">
    <property type="entry name" value="TSUP"/>
</dbReference>
<name>A0A0Q3QKS5_9BACI</name>
<keyword evidence="6 8" id="KW-1133">Transmembrane helix</keyword>
<keyword evidence="10" id="KW-1185">Reference proteome</keyword>
<dbReference type="PANTHER" id="PTHR30269:SF0">
    <property type="entry name" value="MEMBRANE TRANSPORTER PROTEIN YFCA-RELATED"/>
    <property type="match status" value="1"/>
</dbReference>
<feature type="transmembrane region" description="Helical" evidence="8">
    <location>
        <begin position="30"/>
        <end position="50"/>
    </location>
</feature>
<evidence type="ECO:0000313" key="9">
    <source>
        <dbReference type="EMBL" id="KQL18192.1"/>
    </source>
</evidence>
<evidence type="ECO:0000256" key="8">
    <source>
        <dbReference type="RuleBase" id="RU363041"/>
    </source>
</evidence>
<dbReference type="RefSeq" id="WP_075209092.1">
    <property type="nucleotide sequence ID" value="NZ_CP041305.1"/>
</dbReference>
<keyword evidence="7 8" id="KW-0472">Membrane</keyword>
<feature type="transmembrane region" description="Helical" evidence="8">
    <location>
        <begin position="250"/>
        <end position="268"/>
    </location>
</feature>
<dbReference type="PANTHER" id="PTHR30269">
    <property type="entry name" value="TRANSMEMBRANE PROTEIN YFCA"/>
    <property type="match status" value="1"/>
</dbReference>
<feature type="transmembrane region" description="Helical" evidence="8">
    <location>
        <begin position="95"/>
        <end position="113"/>
    </location>
</feature>
<proteinExistence type="inferred from homology"/>
<comment type="caution">
    <text evidence="9">The sequence shown here is derived from an EMBL/GenBank/DDBJ whole genome shotgun (WGS) entry which is preliminary data.</text>
</comment>
<feature type="transmembrane region" description="Helical" evidence="8">
    <location>
        <begin position="157"/>
        <end position="186"/>
    </location>
</feature>
<evidence type="ECO:0000256" key="7">
    <source>
        <dbReference type="ARBA" id="ARBA00023136"/>
    </source>
</evidence>
<protein>
    <recommendedName>
        <fullName evidence="8">Probable membrane transporter protein</fullName>
    </recommendedName>
</protein>